<keyword evidence="1" id="KW-0472">Membrane</keyword>
<keyword evidence="1" id="KW-0812">Transmembrane</keyword>
<dbReference type="Proteomes" id="UP000887567">
    <property type="component" value="Unplaced"/>
</dbReference>
<evidence type="ECO:0000313" key="2">
    <source>
        <dbReference type="EnsemblMetazoa" id="XP_020894334.1"/>
    </source>
</evidence>
<feature type="transmembrane region" description="Helical" evidence="1">
    <location>
        <begin position="55"/>
        <end position="73"/>
    </location>
</feature>
<reference evidence="2" key="1">
    <citation type="submission" date="2022-11" db="UniProtKB">
        <authorList>
            <consortium name="EnsemblMetazoa"/>
        </authorList>
    </citation>
    <scope>IDENTIFICATION</scope>
</reference>
<evidence type="ECO:0000256" key="1">
    <source>
        <dbReference type="SAM" id="Phobius"/>
    </source>
</evidence>
<organism evidence="2 3">
    <name type="scientific">Exaiptasia diaphana</name>
    <name type="common">Tropical sea anemone</name>
    <name type="synonym">Aiptasia pulchella</name>
    <dbReference type="NCBI Taxonomy" id="2652724"/>
    <lineage>
        <taxon>Eukaryota</taxon>
        <taxon>Metazoa</taxon>
        <taxon>Cnidaria</taxon>
        <taxon>Anthozoa</taxon>
        <taxon>Hexacorallia</taxon>
        <taxon>Actiniaria</taxon>
        <taxon>Aiptasiidae</taxon>
        <taxon>Exaiptasia</taxon>
    </lineage>
</organism>
<evidence type="ECO:0000313" key="3">
    <source>
        <dbReference type="Proteomes" id="UP000887567"/>
    </source>
</evidence>
<dbReference type="KEGG" id="epa:110233383"/>
<keyword evidence="1" id="KW-1133">Transmembrane helix</keyword>
<name>A0A913WUJ4_EXADI</name>
<dbReference type="EnsemblMetazoa" id="XM_021038675.2">
    <property type="protein sequence ID" value="XP_020894334.1"/>
    <property type="gene ID" value="LOC110233383"/>
</dbReference>
<dbReference type="OMA" id="NISMPHE"/>
<dbReference type="RefSeq" id="XP_020894334.1">
    <property type="nucleotide sequence ID" value="XM_021038675.2"/>
</dbReference>
<keyword evidence="3" id="KW-1185">Reference proteome</keyword>
<dbReference type="GeneID" id="110233383"/>
<feature type="transmembrane region" description="Helical" evidence="1">
    <location>
        <begin position="16"/>
        <end position="34"/>
    </location>
</feature>
<protein>
    <submittedName>
        <fullName evidence="2">Uncharacterized protein</fullName>
    </submittedName>
</protein>
<accession>A0A913WUJ4</accession>
<proteinExistence type="predicted"/>
<dbReference type="AlphaFoldDB" id="A0A913WUJ4"/>
<sequence length="519" mass="59967">MGDFNPKNLTISKNPLAQIKWLFSFMFYSFRYICKACHVMKTGSTSRDHQSGHRLARVIILVIVVLLLCLILKHHRLAKVKTTIKEEEKQLDLGCLYTVIPPTNPITWKEIIFYIKPSPGGICKGVFRHNVTEGQSKFRIQAFGSKEMVTGTAMHVGNDTYEAKLQLSFADEYIFMVILTFLNKNHLEYRVHHNAILQHVVSSPFESRVAEGTRPAGYTRYCTREESGTAPGRWVECGKLEGIEDCGEWQLNQVYDFDQIHGFHWVPFSCQLHHYSNDEIKKCFAKNGWSNIAFTGDSHMRYRTYHWVTRLYGGCRGCIKTHIKMVFDKIPRIEWIFDARGTRWPMTFPDVKIPNEVYVHPKTRRSMFSKELPSTVFDVKLFIMNFGHWVLREITQKKFMQDKLNAFAEAIQKMNGTDGKKRFLWVNTVSLPWRDDKAVVDWIENPSPARVEHWNKLSDSVMRKHGIQIVDAFQISNSRIGATHDQTHYAKRMSNGDCGGVVENAISNTIANALCNFKI</sequence>
<dbReference type="OrthoDB" id="5960751at2759"/>